<dbReference type="Gene3D" id="3.40.30.10">
    <property type="entry name" value="Glutaredoxin"/>
    <property type="match status" value="1"/>
</dbReference>
<feature type="domain" description="Glutaredoxin" evidence="3">
    <location>
        <begin position="3"/>
        <end position="58"/>
    </location>
</feature>
<name>A0A8S5MF70_9CAUD</name>
<dbReference type="CDD" id="cd02976">
    <property type="entry name" value="NrdH"/>
    <property type="match status" value="1"/>
</dbReference>
<evidence type="ECO:0000313" key="4">
    <source>
        <dbReference type="EMBL" id="DAD80719.1"/>
    </source>
</evidence>
<dbReference type="PROSITE" id="PS51354">
    <property type="entry name" value="GLUTAREDOXIN_2"/>
    <property type="match status" value="1"/>
</dbReference>
<evidence type="ECO:0000256" key="2">
    <source>
        <dbReference type="ARBA" id="ARBA00017945"/>
    </source>
</evidence>
<dbReference type="Pfam" id="PF00462">
    <property type="entry name" value="Glutaredoxin"/>
    <property type="match status" value="1"/>
</dbReference>
<comment type="function">
    <text evidence="1">Electron transport system for the ribonucleotide reductase system NrdEF.</text>
</comment>
<dbReference type="InterPro" id="IPR011909">
    <property type="entry name" value="GlrX_NrdH"/>
</dbReference>
<evidence type="ECO:0000259" key="3">
    <source>
        <dbReference type="Pfam" id="PF00462"/>
    </source>
</evidence>
<dbReference type="EMBL" id="BK014887">
    <property type="protein sequence ID" value="DAD80719.1"/>
    <property type="molecule type" value="Genomic_DNA"/>
</dbReference>
<reference evidence="4" key="1">
    <citation type="journal article" date="2021" name="Proc. Natl. Acad. Sci. U.S.A.">
        <title>A Catalog of Tens of Thousands of Viruses from Human Metagenomes Reveals Hidden Associations with Chronic Diseases.</title>
        <authorList>
            <person name="Tisza M.J."/>
            <person name="Buck C.B."/>
        </authorList>
    </citation>
    <scope>NUCLEOTIDE SEQUENCE</scope>
    <source>
        <strain evidence="4">Ctet217</strain>
    </source>
</reference>
<protein>
    <recommendedName>
        <fullName evidence="2">Glutaredoxin-like protein NrdH</fullName>
    </recommendedName>
</protein>
<dbReference type="NCBIfam" id="TIGR02194">
    <property type="entry name" value="GlrX_NrdH"/>
    <property type="match status" value="1"/>
</dbReference>
<dbReference type="InterPro" id="IPR002109">
    <property type="entry name" value="Glutaredoxin"/>
</dbReference>
<evidence type="ECO:0000256" key="1">
    <source>
        <dbReference type="ARBA" id="ARBA00002292"/>
    </source>
</evidence>
<dbReference type="SUPFAM" id="SSF52833">
    <property type="entry name" value="Thioredoxin-like"/>
    <property type="match status" value="1"/>
</dbReference>
<sequence length="78" mass="9160">MLKVYSKPNCIQCEMTKMWLTQNKIQFESVDVSEHPEKLEEIKLNGFQQLPVVALDEHFDNAWSGFNVDRLEELKESC</sequence>
<accession>A0A8S5MF70</accession>
<proteinExistence type="predicted"/>
<dbReference type="InterPro" id="IPR036249">
    <property type="entry name" value="Thioredoxin-like_sf"/>
</dbReference>
<organism evidence="4">
    <name type="scientific">Siphoviridae sp. ctet217</name>
    <dbReference type="NCBI Taxonomy" id="2826409"/>
    <lineage>
        <taxon>Viruses</taxon>
        <taxon>Duplodnaviria</taxon>
        <taxon>Heunggongvirae</taxon>
        <taxon>Uroviricota</taxon>
        <taxon>Caudoviricetes</taxon>
    </lineage>
</organism>